<evidence type="ECO:0000313" key="10">
    <source>
        <dbReference type="EMBL" id="KAJ8502307.1"/>
    </source>
</evidence>
<proteinExistence type="inferred from homology"/>
<evidence type="ECO:0000256" key="1">
    <source>
        <dbReference type="ARBA" id="ARBA00009547"/>
    </source>
</evidence>
<keyword evidence="5" id="KW-0378">Hydrolase</keyword>
<protein>
    <recommendedName>
        <fullName evidence="12">Phospholipase C/P1 nuclease</fullName>
    </recommendedName>
</protein>
<keyword evidence="9" id="KW-0732">Signal</keyword>
<keyword evidence="2" id="KW-0540">Nuclease</keyword>
<sequence length="402" mass="43855">MYTLLIFTIVSALASFPVVQAWDAPAHEVVATIAQIHLPKPVLSLVCDILYPSESNSTIDTSPSGTTETHYPPCYLASIAAWADQVRTRPEYRYTAPMHYINALDDSPPHSCAFPGKQGWQGPPTANILAALANVTSVLRSFARGERSPDAAEEALKFLVHFMGEMHQPLHISGRERGNGVRVTWSGEATNLHWVWDGLLTERAINATSHNYSRPLSGTEADSVEPHLRGKAYDPLVRRIMHEGLSVGGRFDPEKDGWSDCPKSRNGPSHLRAATTSEGEVLPGPTRRLVNPNEVDGNQAILDTDVHVALDSLDATPPGVEKGWDDDVLCPYAWARQVHSLNCNLNSPIWPQGLDGLPELDTPEYAGRIASEWVVERLLATAGMRLANVLTSVLSVVATEDA</sequence>
<evidence type="ECO:0000256" key="3">
    <source>
        <dbReference type="ARBA" id="ARBA00022723"/>
    </source>
</evidence>
<reference evidence="10" key="1">
    <citation type="submission" date="2022-11" db="EMBL/GenBank/DDBJ databases">
        <title>Genome Sequence of Cubamyces cubensis.</title>
        <authorList>
            <person name="Buettner E."/>
        </authorList>
    </citation>
    <scope>NUCLEOTIDE SEQUENCE</scope>
    <source>
        <strain evidence="10">MPL-01</strain>
    </source>
</reference>
<organism evidence="10 11">
    <name type="scientific">Trametes cubensis</name>
    <dbReference type="NCBI Taxonomy" id="1111947"/>
    <lineage>
        <taxon>Eukaryota</taxon>
        <taxon>Fungi</taxon>
        <taxon>Dikarya</taxon>
        <taxon>Basidiomycota</taxon>
        <taxon>Agaricomycotina</taxon>
        <taxon>Agaricomycetes</taxon>
        <taxon>Polyporales</taxon>
        <taxon>Polyporaceae</taxon>
        <taxon>Trametes</taxon>
    </lineage>
</organism>
<dbReference type="CDD" id="cd11010">
    <property type="entry name" value="S1-P1_nuclease"/>
    <property type="match status" value="1"/>
</dbReference>
<dbReference type="GO" id="GO:0003676">
    <property type="term" value="F:nucleic acid binding"/>
    <property type="evidence" value="ECO:0007669"/>
    <property type="project" value="InterPro"/>
</dbReference>
<dbReference type="AlphaFoldDB" id="A0AAD7U6B6"/>
<dbReference type="InterPro" id="IPR008947">
    <property type="entry name" value="PLipase_C/P1_nuclease_dom_sf"/>
</dbReference>
<dbReference type="InterPro" id="IPR003154">
    <property type="entry name" value="S1/P1nuclease"/>
</dbReference>
<evidence type="ECO:0000256" key="5">
    <source>
        <dbReference type="ARBA" id="ARBA00022801"/>
    </source>
</evidence>
<evidence type="ECO:0000256" key="4">
    <source>
        <dbReference type="ARBA" id="ARBA00022759"/>
    </source>
</evidence>
<dbReference type="Pfam" id="PF02265">
    <property type="entry name" value="S1-P1_nuclease"/>
    <property type="match status" value="1"/>
</dbReference>
<evidence type="ECO:0000256" key="6">
    <source>
        <dbReference type="ARBA" id="ARBA00023157"/>
    </source>
</evidence>
<dbReference type="GO" id="GO:0046872">
    <property type="term" value="F:metal ion binding"/>
    <property type="evidence" value="ECO:0007669"/>
    <property type="project" value="UniProtKB-KW"/>
</dbReference>
<dbReference type="GO" id="GO:0006308">
    <property type="term" value="P:DNA catabolic process"/>
    <property type="evidence" value="ECO:0007669"/>
    <property type="project" value="InterPro"/>
</dbReference>
<keyword evidence="3" id="KW-0479">Metal-binding</keyword>
<dbReference type="PANTHER" id="PTHR33146:SF29">
    <property type="entry name" value="S1_P1 NUCLEASE"/>
    <property type="match status" value="1"/>
</dbReference>
<name>A0AAD7U6B6_9APHY</name>
<keyword evidence="4" id="KW-0255">Endonuclease</keyword>
<feature type="chain" id="PRO_5042229866" description="Phospholipase C/P1 nuclease" evidence="9">
    <location>
        <begin position="22"/>
        <end position="402"/>
    </location>
</feature>
<evidence type="ECO:0000313" key="11">
    <source>
        <dbReference type="Proteomes" id="UP001215151"/>
    </source>
</evidence>
<evidence type="ECO:0000256" key="7">
    <source>
        <dbReference type="ARBA" id="ARBA00023180"/>
    </source>
</evidence>
<gene>
    <name evidence="10" type="ORF">ONZ51_g110</name>
</gene>
<dbReference type="SUPFAM" id="SSF48537">
    <property type="entry name" value="Phospholipase C/P1 nuclease"/>
    <property type="match status" value="1"/>
</dbReference>
<dbReference type="Gene3D" id="1.10.575.10">
    <property type="entry name" value="P1 Nuclease"/>
    <property type="match status" value="1"/>
</dbReference>
<evidence type="ECO:0000256" key="2">
    <source>
        <dbReference type="ARBA" id="ARBA00022722"/>
    </source>
</evidence>
<keyword evidence="6" id="KW-1015">Disulfide bond</keyword>
<accession>A0AAD7U6B6</accession>
<evidence type="ECO:0000256" key="9">
    <source>
        <dbReference type="SAM" id="SignalP"/>
    </source>
</evidence>
<dbReference type="GO" id="GO:0016788">
    <property type="term" value="F:hydrolase activity, acting on ester bonds"/>
    <property type="evidence" value="ECO:0007669"/>
    <property type="project" value="InterPro"/>
</dbReference>
<evidence type="ECO:0008006" key="12">
    <source>
        <dbReference type="Google" id="ProtNLM"/>
    </source>
</evidence>
<feature type="region of interest" description="Disordered" evidence="8">
    <location>
        <begin position="251"/>
        <end position="280"/>
    </location>
</feature>
<comment type="similarity">
    <text evidence="1">Belongs to the nuclease type I family.</text>
</comment>
<dbReference type="Proteomes" id="UP001215151">
    <property type="component" value="Unassembled WGS sequence"/>
</dbReference>
<keyword evidence="11" id="KW-1185">Reference proteome</keyword>
<comment type="caution">
    <text evidence="10">The sequence shown here is derived from an EMBL/GenBank/DDBJ whole genome shotgun (WGS) entry which is preliminary data.</text>
</comment>
<keyword evidence="7" id="KW-0325">Glycoprotein</keyword>
<evidence type="ECO:0000256" key="8">
    <source>
        <dbReference type="SAM" id="MobiDB-lite"/>
    </source>
</evidence>
<feature type="signal peptide" evidence="9">
    <location>
        <begin position="1"/>
        <end position="21"/>
    </location>
</feature>
<dbReference type="GO" id="GO:0004519">
    <property type="term" value="F:endonuclease activity"/>
    <property type="evidence" value="ECO:0007669"/>
    <property type="project" value="UniProtKB-KW"/>
</dbReference>
<dbReference type="EMBL" id="JAPEVG010000001">
    <property type="protein sequence ID" value="KAJ8502307.1"/>
    <property type="molecule type" value="Genomic_DNA"/>
</dbReference>
<dbReference type="PANTHER" id="PTHR33146">
    <property type="entry name" value="ENDONUCLEASE 4"/>
    <property type="match status" value="1"/>
</dbReference>